<dbReference type="EMBL" id="LMAR01000037">
    <property type="protein sequence ID" value="KQK30342.1"/>
    <property type="molecule type" value="Genomic_DNA"/>
</dbReference>
<dbReference type="Gene3D" id="1.10.3470.10">
    <property type="entry name" value="ABC transporter involved in vitamin B12 uptake, BtuC"/>
    <property type="match status" value="1"/>
</dbReference>
<keyword evidence="4" id="KW-1003">Cell membrane</keyword>
<evidence type="ECO:0000256" key="4">
    <source>
        <dbReference type="ARBA" id="ARBA00022475"/>
    </source>
</evidence>
<feature type="transmembrane region" description="Helical" evidence="8">
    <location>
        <begin position="298"/>
        <end position="318"/>
    </location>
</feature>
<dbReference type="PANTHER" id="PTHR30472:SF25">
    <property type="entry name" value="ABC TRANSPORTER PERMEASE PROTEIN MJ0876-RELATED"/>
    <property type="match status" value="1"/>
</dbReference>
<dbReference type="GO" id="GO:0033214">
    <property type="term" value="P:siderophore-iron import into cell"/>
    <property type="evidence" value="ECO:0007669"/>
    <property type="project" value="TreeGrafter"/>
</dbReference>
<feature type="transmembrane region" description="Helical" evidence="8">
    <location>
        <begin position="214"/>
        <end position="238"/>
    </location>
</feature>
<dbReference type="STRING" id="53254.SAMN05660750_03965"/>
<feature type="transmembrane region" description="Helical" evidence="8">
    <location>
        <begin position="259"/>
        <end position="283"/>
    </location>
</feature>
<dbReference type="AlphaFoldDB" id="A0A0Q3PKS3"/>
<dbReference type="GO" id="GO:0022857">
    <property type="term" value="F:transmembrane transporter activity"/>
    <property type="evidence" value="ECO:0007669"/>
    <property type="project" value="InterPro"/>
</dbReference>
<gene>
    <name evidence="9" type="ORF">ARD30_13935</name>
</gene>
<accession>A0A0Q3PKS3</accession>
<dbReference type="InterPro" id="IPR000522">
    <property type="entry name" value="ABC_transptr_permease_BtuC"/>
</dbReference>
<proteinExistence type="inferred from homology"/>
<evidence type="ECO:0000313" key="10">
    <source>
        <dbReference type="Proteomes" id="UP000051562"/>
    </source>
</evidence>
<dbReference type="Pfam" id="PF01032">
    <property type="entry name" value="FecCD"/>
    <property type="match status" value="1"/>
</dbReference>
<feature type="transmembrane region" description="Helical" evidence="8">
    <location>
        <begin position="76"/>
        <end position="96"/>
    </location>
</feature>
<dbReference type="SUPFAM" id="SSF81345">
    <property type="entry name" value="ABC transporter involved in vitamin B12 uptake, BtuC"/>
    <property type="match status" value="1"/>
</dbReference>
<dbReference type="InterPro" id="IPR037294">
    <property type="entry name" value="ABC_BtuC-like"/>
</dbReference>
<feature type="transmembrane region" description="Helical" evidence="8">
    <location>
        <begin position="325"/>
        <end position="348"/>
    </location>
</feature>
<keyword evidence="10" id="KW-1185">Reference proteome</keyword>
<dbReference type="PANTHER" id="PTHR30472">
    <property type="entry name" value="FERRIC ENTEROBACTIN TRANSPORT SYSTEM PERMEASE PROTEIN"/>
    <property type="match status" value="1"/>
</dbReference>
<organism evidence="9 10">
    <name type="scientific">Bosea thiooxidans</name>
    <dbReference type="NCBI Taxonomy" id="53254"/>
    <lineage>
        <taxon>Bacteria</taxon>
        <taxon>Pseudomonadati</taxon>
        <taxon>Pseudomonadota</taxon>
        <taxon>Alphaproteobacteria</taxon>
        <taxon>Hyphomicrobiales</taxon>
        <taxon>Boseaceae</taxon>
        <taxon>Bosea</taxon>
    </lineage>
</organism>
<comment type="subcellular location">
    <subcellularLocation>
        <location evidence="1">Cell membrane</location>
        <topology evidence="1">Multi-pass membrane protein</topology>
    </subcellularLocation>
</comment>
<sequence length="353" mass="36870">MTVMMPTATSATTQYRQRNARRLKLVLFGALALVGSVALDVSIGPGNLPLADVLRTLVDPQAAAPRLSVIVWDLRLPIALMALAVGAMLGLSGAGMQTILTNPLADPFTLGVSAAATVGASVAIVFGWSVLPGAGPFIVTANAFVFALGASLVLFFMTRLRGVSAETMILVGIALLFTCNAVTALLQYRSNEVQLTQIVFWTLGSLARASWGKVGVAAVLIGLALPFFLMRGWALTALRLGDERAGSLGVRVDRLRLEILIATSLLAAVSVSFVGSIGFIGLVGPHIARLLVGEDQRFFLPVATIASAVLLSLASTVSKVITPGVIYPIGIITALIGVPFFFSLVMSIRSRAG</sequence>
<evidence type="ECO:0000256" key="5">
    <source>
        <dbReference type="ARBA" id="ARBA00022692"/>
    </source>
</evidence>
<evidence type="ECO:0000256" key="7">
    <source>
        <dbReference type="ARBA" id="ARBA00023136"/>
    </source>
</evidence>
<evidence type="ECO:0000256" key="1">
    <source>
        <dbReference type="ARBA" id="ARBA00004651"/>
    </source>
</evidence>
<comment type="similarity">
    <text evidence="2">Belongs to the binding-protein-dependent transport system permease family. FecCD subfamily.</text>
</comment>
<name>A0A0Q3PKS3_9HYPH</name>
<reference evidence="9 10" key="1">
    <citation type="submission" date="2015-10" db="EMBL/GenBank/DDBJ databases">
        <title>Draft genome of Bosea thiooxidans.</title>
        <authorList>
            <person name="Wang X."/>
        </authorList>
    </citation>
    <scope>NUCLEOTIDE SEQUENCE [LARGE SCALE GENOMIC DNA]</scope>
    <source>
        <strain evidence="9 10">CGMCC 9174</strain>
    </source>
</reference>
<evidence type="ECO:0000256" key="6">
    <source>
        <dbReference type="ARBA" id="ARBA00022989"/>
    </source>
</evidence>
<evidence type="ECO:0000256" key="2">
    <source>
        <dbReference type="ARBA" id="ARBA00007935"/>
    </source>
</evidence>
<dbReference type="CDD" id="cd06550">
    <property type="entry name" value="TM_ABC_iron-siderophores_like"/>
    <property type="match status" value="1"/>
</dbReference>
<keyword evidence="7 8" id="KW-0472">Membrane</keyword>
<evidence type="ECO:0000313" key="9">
    <source>
        <dbReference type="EMBL" id="KQK30342.1"/>
    </source>
</evidence>
<dbReference type="FunFam" id="1.10.3470.10:FF:000001">
    <property type="entry name" value="Vitamin B12 ABC transporter permease BtuC"/>
    <property type="match status" value="1"/>
</dbReference>
<keyword evidence="5 8" id="KW-0812">Transmembrane</keyword>
<feature type="transmembrane region" description="Helical" evidence="8">
    <location>
        <begin position="169"/>
        <end position="188"/>
    </location>
</feature>
<keyword evidence="6 8" id="KW-1133">Transmembrane helix</keyword>
<comment type="caution">
    <text evidence="9">The sequence shown here is derived from an EMBL/GenBank/DDBJ whole genome shotgun (WGS) entry which is preliminary data.</text>
</comment>
<protein>
    <submittedName>
        <fullName evidence="9">Iron-siderophore ABC transporter permease</fullName>
    </submittedName>
</protein>
<feature type="transmembrane region" description="Helical" evidence="8">
    <location>
        <begin position="137"/>
        <end position="157"/>
    </location>
</feature>
<keyword evidence="3" id="KW-0813">Transport</keyword>
<dbReference type="Proteomes" id="UP000051562">
    <property type="component" value="Unassembled WGS sequence"/>
</dbReference>
<evidence type="ECO:0000256" key="8">
    <source>
        <dbReference type="SAM" id="Phobius"/>
    </source>
</evidence>
<dbReference type="GO" id="GO:0005886">
    <property type="term" value="C:plasma membrane"/>
    <property type="evidence" value="ECO:0007669"/>
    <property type="project" value="UniProtKB-SubCell"/>
</dbReference>
<feature type="transmembrane region" description="Helical" evidence="8">
    <location>
        <begin position="108"/>
        <end position="131"/>
    </location>
</feature>
<evidence type="ECO:0000256" key="3">
    <source>
        <dbReference type="ARBA" id="ARBA00022448"/>
    </source>
</evidence>